<sequence>MKHKLIIVGAGASGIIAAINAKNLGIDVAILESNNRIAKKLLTTGNGRCNITNENITLDRYHSNNSNFFQHTLKNFNLNNTLEFFNSLGLHLTTLENGKMYPLSLQASSVIDILRASLEEKEIPVYLNTKVKDIHKSKKEFKLYASTSENDSLEFKCEKLILCCGGKSAPKTGSDGSGFNLAKKIGHSIIEPLPALVQLKLNYKKLKALSGVKFDGSAKLYLDKQLVQEDSGEILFTDYGISGPPILQLSRNASRGIYDGKKATLKVDMMSTISKENLIELLENHWGVFGYRSIHDSFIGILNKKVIPILLKESGIDNMHKPCWNLTWQEKNAIFKLIKDWEFEVIDTNGFNNAQVTSGGVNTEEIDSTTLESKLIPNLYFCGEIMDVDGDCGGFNLQWAWSSGMIASNNACNN</sequence>
<dbReference type="Proteomes" id="UP000006160">
    <property type="component" value="Unassembled WGS sequence"/>
</dbReference>
<dbReference type="Gene3D" id="2.40.30.10">
    <property type="entry name" value="Translation factors"/>
    <property type="match status" value="1"/>
</dbReference>
<dbReference type="InterPro" id="IPR055178">
    <property type="entry name" value="RsdA/BaiN/AoA(So)-like_dom"/>
</dbReference>
<protein>
    <recommendedName>
        <fullName evidence="8">Flavoprotein</fullName>
    </recommendedName>
</protein>
<dbReference type="Gene3D" id="1.10.8.260">
    <property type="entry name" value="HI0933 insert domain-like"/>
    <property type="match status" value="1"/>
</dbReference>
<dbReference type="SUPFAM" id="SSF160996">
    <property type="entry name" value="HI0933 insert domain-like"/>
    <property type="match status" value="1"/>
</dbReference>
<dbReference type="InterPro" id="IPR023166">
    <property type="entry name" value="BaiN-like_dom_sf"/>
</dbReference>
<dbReference type="InterPro" id="IPR057661">
    <property type="entry name" value="RsdA/BaiN/AoA(So)_Rossmann"/>
</dbReference>
<dbReference type="PRINTS" id="PR00411">
    <property type="entry name" value="PNDRDTASEI"/>
</dbReference>
<dbReference type="AlphaFoldDB" id="A0A9P2LM21"/>
<evidence type="ECO:0000256" key="3">
    <source>
        <dbReference type="ARBA" id="ARBA00022827"/>
    </source>
</evidence>
<evidence type="ECO:0000256" key="1">
    <source>
        <dbReference type="ARBA" id="ARBA00001974"/>
    </source>
</evidence>
<name>A0A9P2LM21_CLOBO</name>
<evidence type="ECO:0000313" key="7">
    <source>
        <dbReference type="Proteomes" id="UP000006160"/>
    </source>
</evidence>
<evidence type="ECO:0000259" key="5">
    <source>
        <dbReference type="Pfam" id="PF22780"/>
    </source>
</evidence>
<evidence type="ECO:0000256" key="2">
    <source>
        <dbReference type="ARBA" id="ARBA00022630"/>
    </source>
</evidence>
<feature type="domain" description="RsdA/BaiN/AoA(So)-like Rossmann fold-like" evidence="4">
    <location>
        <begin position="4"/>
        <end position="409"/>
    </location>
</feature>
<dbReference type="InterPro" id="IPR036188">
    <property type="entry name" value="FAD/NAD-bd_sf"/>
</dbReference>
<keyword evidence="3" id="KW-0274">FAD</keyword>
<dbReference type="PANTHER" id="PTHR42887:SF2">
    <property type="entry name" value="OS12G0638800 PROTEIN"/>
    <property type="match status" value="1"/>
</dbReference>
<dbReference type="InterPro" id="IPR004792">
    <property type="entry name" value="BaiN-like"/>
</dbReference>
<evidence type="ECO:0008006" key="8">
    <source>
        <dbReference type="Google" id="ProtNLM"/>
    </source>
</evidence>
<dbReference type="Pfam" id="PF03486">
    <property type="entry name" value="HI0933_like"/>
    <property type="match status" value="1"/>
</dbReference>
<dbReference type="NCBIfam" id="TIGR00275">
    <property type="entry name" value="aminoacetone oxidase family FAD-binding enzyme"/>
    <property type="match status" value="1"/>
</dbReference>
<accession>A0A9P2LM21</accession>
<dbReference type="SUPFAM" id="SSF51905">
    <property type="entry name" value="FAD/NAD(P)-binding domain"/>
    <property type="match status" value="1"/>
</dbReference>
<organism evidence="6 7">
    <name type="scientific">Clostridium botulinum D str. 1873</name>
    <dbReference type="NCBI Taxonomy" id="592027"/>
    <lineage>
        <taxon>Bacteria</taxon>
        <taxon>Bacillati</taxon>
        <taxon>Bacillota</taxon>
        <taxon>Clostridia</taxon>
        <taxon>Eubacteriales</taxon>
        <taxon>Clostridiaceae</taxon>
        <taxon>Clostridium</taxon>
    </lineage>
</organism>
<evidence type="ECO:0000259" key="4">
    <source>
        <dbReference type="Pfam" id="PF03486"/>
    </source>
</evidence>
<comment type="caution">
    <text evidence="6">The sequence shown here is derived from an EMBL/GenBank/DDBJ whole genome shotgun (WGS) entry which is preliminary data.</text>
</comment>
<keyword evidence="2" id="KW-0285">Flavoprotein</keyword>
<dbReference type="Pfam" id="PF22780">
    <property type="entry name" value="HI0933_like_1st"/>
    <property type="match status" value="1"/>
</dbReference>
<comment type="cofactor">
    <cofactor evidence="1">
        <name>FAD</name>
        <dbReference type="ChEBI" id="CHEBI:57692"/>
    </cofactor>
</comment>
<evidence type="ECO:0000313" key="6">
    <source>
        <dbReference type="EMBL" id="EES91946.1"/>
    </source>
</evidence>
<feature type="domain" description="RsdA/BaiN/AoA(So)-like insert" evidence="5">
    <location>
        <begin position="194"/>
        <end position="356"/>
    </location>
</feature>
<dbReference type="Gene3D" id="3.50.50.60">
    <property type="entry name" value="FAD/NAD(P)-binding domain"/>
    <property type="match status" value="1"/>
</dbReference>
<gene>
    <name evidence="6" type="ORF">CLG_B2147</name>
</gene>
<dbReference type="PANTHER" id="PTHR42887">
    <property type="entry name" value="OS12G0638800 PROTEIN"/>
    <property type="match status" value="1"/>
</dbReference>
<dbReference type="EMBL" id="ACSJ01000006">
    <property type="protein sequence ID" value="EES91946.1"/>
    <property type="molecule type" value="Genomic_DNA"/>
</dbReference>
<reference evidence="6 7" key="1">
    <citation type="submission" date="2009-10" db="EMBL/GenBank/DDBJ databases">
        <authorList>
            <person name="Shrivastava S."/>
            <person name="Brinkac L.B."/>
            <person name="Brown J.L."/>
            <person name="Bruce D.B."/>
            <person name="Detter C."/>
            <person name="Green L.D."/>
            <person name="Munk C.A."/>
            <person name="Rogers Y.C."/>
            <person name="Tapia R."/>
            <person name="Saunders E.S."/>
            <person name="Sims D.R."/>
            <person name="Smith L.A."/>
            <person name="Smith T.J."/>
            <person name="Sutton G."/>
            <person name="Brettin T."/>
        </authorList>
    </citation>
    <scope>NUCLEOTIDE SEQUENCE [LARGE SCALE GENOMIC DNA]</scope>
    <source>
        <strain evidence="7">D str. 1873</strain>
    </source>
</reference>
<proteinExistence type="predicted"/>
<dbReference type="RefSeq" id="WP_003374886.1">
    <property type="nucleotide sequence ID" value="NZ_ACSJ01000006.1"/>
</dbReference>